<dbReference type="Proteomes" id="UP000823632">
    <property type="component" value="Unassembled WGS sequence"/>
</dbReference>
<dbReference type="EMBL" id="JADIND010000081">
    <property type="protein sequence ID" value="MBO8430499.1"/>
    <property type="molecule type" value="Genomic_DNA"/>
</dbReference>
<evidence type="ECO:0000313" key="1">
    <source>
        <dbReference type="EMBL" id="MBO8430499.1"/>
    </source>
</evidence>
<dbReference type="AlphaFoldDB" id="A0A9D9DSH8"/>
<evidence type="ECO:0000313" key="2">
    <source>
        <dbReference type="Proteomes" id="UP000823632"/>
    </source>
</evidence>
<protein>
    <submittedName>
        <fullName evidence="1">Uncharacterized protein</fullName>
    </submittedName>
</protein>
<gene>
    <name evidence="1" type="ORF">IAC76_03860</name>
</gene>
<proteinExistence type="predicted"/>
<accession>A0A9D9DSH8</accession>
<reference evidence="1" key="2">
    <citation type="journal article" date="2021" name="PeerJ">
        <title>Extensive microbial diversity within the chicken gut microbiome revealed by metagenomics and culture.</title>
        <authorList>
            <person name="Gilroy R."/>
            <person name="Ravi A."/>
            <person name="Getino M."/>
            <person name="Pursley I."/>
            <person name="Horton D.L."/>
            <person name="Alikhan N.F."/>
            <person name="Baker D."/>
            <person name="Gharbi K."/>
            <person name="Hall N."/>
            <person name="Watson M."/>
            <person name="Adriaenssens E.M."/>
            <person name="Foster-Nyarko E."/>
            <person name="Jarju S."/>
            <person name="Secka A."/>
            <person name="Antonio M."/>
            <person name="Oren A."/>
            <person name="Chaudhuri R.R."/>
            <person name="La Ragione R."/>
            <person name="Hildebrand F."/>
            <person name="Pallen M.J."/>
        </authorList>
    </citation>
    <scope>NUCLEOTIDE SEQUENCE</scope>
    <source>
        <strain evidence="1">10192</strain>
    </source>
</reference>
<comment type="caution">
    <text evidence="1">The sequence shown here is derived from an EMBL/GenBank/DDBJ whole genome shotgun (WGS) entry which is preliminary data.</text>
</comment>
<name>A0A9D9DSH8_9BACT</name>
<sequence length="183" mass="20402">MQINNSFSKSTTFGMALKITPKAHKALEQTSLEVLDKLQKAGEALKDTKYCHLEIGEKLRPRIDFPYASSYIAPFQPVKPKPSDSILEIKTTWDGTDVAGIRKGQSYKACLLFDNPEQAAEAYAKINALDSDLDRAVELTKMFDNKEIKDEADRAAKRELDAKIKTAALDLIKKFGADAHEKP</sequence>
<reference evidence="1" key="1">
    <citation type="submission" date="2020-10" db="EMBL/GenBank/DDBJ databases">
        <authorList>
            <person name="Gilroy R."/>
        </authorList>
    </citation>
    <scope>NUCLEOTIDE SEQUENCE</scope>
    <source>
        <strain evidence="1">10192</strain>
    </source>
</reference>
<organism evidence="1 2">
    <name type="scientific">Candidatus Scatousia excrementipullorum</name>
    <dbReference type="NCBI Taxonomy" id="2840936"/>
    <lineage>
        <taxon>Bacteria</taxon>
        <taxon>Candidatus Scatousia</taxon>
    </lineage>
</organism>